<reference evidence="1" key="2">
    <citation type="submission" date="2025-08" db="UniProtKB">
        <authorList>
            <consortium name="Ensembl"/>
        </authorList>
    </citation>
    <scope>IDENTIFICATION</scope>
</reference>
<reference evidence="1 2" key="1">
    <citation type="submission" date="2017-08" db="EMBL/GenBank/DDBJ databases">
        <title>USMARCv1.0.</title>
        <authorList>
            <person name="Hannum G.I."/>
            <person name="Koren S."/>
            <person name="Schroeder S.G."/>
            <person name="Chin S.C."/>
            <person name="Nonneman D.J."/>
            <person name="Becker S.A."/>
            <person name="Rosen B.D."/>
            <person name="Bickhart D.M."/>
            <person name="Putnam N.H."/>
            <person name="Green R.E."/>
            <person name="Tuggle C.K."/>
            <person name="Liu H."/>
            <person name="Rohrer G.A."/>
            <person name="Warr A."/>
            <person name="Hall R."/>
            <person name="Kim K."/>
            <person name="Hume D.A."/>
            <person name="Talbot R."/>
            <person name="Chow W."/>
            <person name="Howe K."/>
            <person name="Schwartz A.S."/>
            <person name="Watson M."/>
            <person name="Archibald A.L."/>
            <person name="Phillippy A.M."/>
            <person name="Smith T.P.L."/>
        </authorList>
    </citation>
    <scope>NUCLEOTIDE SEQUENCE [LARGE SCALE GENOMIC DNA]</scope>
</reference>
<dbReference type="Proteomes" id="UP000314985">
    <property type="component" value="Chromosome 8"/>
</dbReference>
<evidence type="ECO:0000313" key="2">
    <source>
        <dbReference type="Proteomes" id="UP000314985"/>
    </source>
</evidence>
<accession>A0A4X1UW44</accession>
<name>A0A4X1UW44_PIG</name>
<dbReference type="AlphaFoldDB" id="A0A4X1UW44"/>
<proteinExistence type="predicted"/>
<protein>
    <submittedName>
        <fullName evidence="1">Uncharacterized protein</fullName>
    </submittedName>
</protein>
<evidence type="ECO:0000313" key="1">
    <source>
        <dbReference type="Ensembl" id="ENSSSCP00070032956.1"/>
    </source>
</evidence>
<sequence length="114" mass="12945">MFIAATRQSLKPLTRHGVSEGLCEQHLHRLYQNVRCLQLPALRHVLGTMSAVGSRFNSSSRHCFWVSGNIPMCLVVGRGFTHVQNLHSVRPSLSFFHEKSLLQFESNKMQSLNL</sequence>
<organism evidence="1 2">
    <name type="scientific">Sus scrofa</name>
    <name type="common">Pig</name>
    <dbReference type="NCBI Taxonomy" id="9823"/>
    <lineage>
        <taxon>Eukaryota</taxon>
        <taxon>Metazoa</taxon>
        <taxon>Chordata</taxon>
        <taxon>Craniata</taxon>
        <taxon>Vertebrata</taxon>
        <taxon>Euteleostomi</taxon>
        <taxon>Mammalia</taxon>
        <taxon>Eutheria</taxon>
        <taxon>Laurasiatheria</taxon>
        <taxon>Artiodactyla</taxon>
        <taxon>Suina</taxon>
        <taxon>Suidae</taxon>
        <taxon>Sus</taxon>
    </lineage>
</organism>
<dbReference type="Ensembl" id="ENSSSCT00070039344.1">
    <property type="protein sequence ID" value="ENSSSCP00070032956.1"/>
    <property type="gene ID" value="ENSSSCG00070019845.1"/>
</dbReference>